<accession>A0ACC1XE01</accession>
<name>A0ACC1XE01_MELAZ</name>
<comment type="caution">
    <text evidence="1">The sequence shown here is derived from an EMBL/GenBank/DDBJ whole genome shotgun (WGS) entry which is preliminary data.</text>
</comment>
<organism evidence="1 2">
    <name type="scientific">Melia azedarach</name>
    <name type="common">Chinaberry tree</name>
    <dbReference type="NCBI Taxonomy" id="155640"/>
    <lineage>
        <taxon>Eukaryota</taxon>
        <taxon>Viridiplantae</taxon>
        <taxon>Streptophyta</taxon>
        <taxon>Embryophyta</taxon>
        <taxon>Tracheophyta</taxon>
        <taxon>Spermatophyta</taxon>
        <taxon>Magnoliopsida</taxon>
        <taxon>eudicotyledons</taxon>
        <taxon>Gunneridae</taxon>
        <taxon>Pentapetalae</taxon>
        <taxon>rosids</taxon>
        <taxon>malvids</taxon>
        <taxon>Sapindales</taxon>
        <taxon>Meliaceae</taxon>
        <taxon>Melia</taxon>
    </lineage>
</organism>
<evidence type="ECO:0000313" key="1">
    <source>
        <dbReference type="EMBL" id="KAJ4709484.1"/>
    </source>
</evidence>
<proteinExistence type="predicted"/>
<evidence type="ECO:0000313" key="2">
    <source>
        <dbReference type="Proteomes" id="UP001164539"/>
    </source>
</evidence>
<protein>
    <submittedName>
        <fullName evidence="1">NAC domain-containing protein</fullName>
    </submittedName>
</protein>
<reference evidence="1 2" key="1">
    <citation type="journal article" date="2023" name="Science">
        <title>Complex scaffold remodeling in plant triterpene biosynthesis.</title>
        <authorList>
            <person name="De La Pena R."/>
            <person name="Hodgson H."/>
            <person name="Liu J.C."/>
            <person name="Stephenson M.J."/>
            <person name="Martin A.C."/>
            <person name="Owen C."/>
            <person name="Harkess A."/>
            <person name="Leebens-Mack J."/>
            <person name="Jimenez L.E."/>
            <person name="Osbourn A."/>
            <person name="Sattely E.S."/>
        </authorList>
    </citation>
    <scope>NUCLEOTIDE SEQUENCE [LARGE SCALE GENOMIC DNA]</scope>
    <source>
        <strain evidence="2">cv. JPN11</strain>
        <tissue evidence="1">Leaf</tissue>
    </source>
</reference>
<keyword evidence="2" id="KW-1185">Reference proteome</keyword>
<sequence length="147" mass="16127">MVSPAITASSSWKHANESDRNANNLSKISNSLLADDSIKWGQKVAVGIRFNPNDEVLASHYVAGKSCGSTNGPIFSLIKEVDVYQHDPSDLSSLAYDFGKGKMYFFTPLNKKSEVPVPSGGYWKKTREPTYVEGKDRNPIASKNTLV</sequence>
<gene>
    <name evidence="1" type="ORF">OWV82_019267</name>
</gene>
<dbReference type="EMBL" id="CM051403">
    <property type="protein sequence ID" value="KAJ4709484.1"/>
    <property type="molecule type" value="Genomic_DNA"/>
</dbReference>
<dbReference type="Proteomes" id="UP001164539">
    <property type="component" value="Chromosome 10"/>
</dbReference>